<gene>
    <name evidence="1" type="ORF">DPX39_040023900</name>
</gene>
<proteinExistence type="predicted"/>
<dbReference type="Proteomes" id="UP000266743">
    <property type="component" value="Chromosome 4"/>
</dbReference>
<organism evidence="1">
    <name type="scientific">Trypanosoma brucei equiperdum</name>
    <dbReference type="NCBI Taxonomy" id="630700"/>
    <lineage>
        <taxon>Eukaryota</taxon>
        <taxon>Discoba</taxon>
        <taxon>Euglenozoa</taxon>
        <taxon>Kinetoplastea</taxon>
        <taxon>Metakinetoplastina</taxon>
        <taxon>Trypanosomatida</taxon>
        <taxon>Trypanosomatidae</taxon>
        <taxon>Trypanosoma</taxon>
    </lineage>
</organism>
<protein>
    <submittedName>
        <fullName evidence="1">Uncharacterized protein</fullName>
    </submittedName>
</protein>
<accession>A0A3L6LCX8</accession>
<reference evidence="1" key="1">
    <citation type="submission" date="2018-09" db="EMBL/GenBank/DDBJ databases">
        <title>whole genome sequence of T. equiperdum IVM-t1 strain.</title>
        <authorList>
            <person name="Suganuma K."/>
        </authorList>
    </citation>
    <scope>NUCLEOTIDE SEQUENCE [LARGE SCALE GENOMIC DNA]</scope>
    <source>
        <strain evidence="1">IVM-t1</strain>
    </source>
</reference>
<sequence length="153" mass="16982">MTVIHLFLYVKMYFVALCFPMQLDVVITQDFCCCGITPIGAVFLVRLDTIDFAVTLPFLSEYGAAYVDIVGRTGDCRRENGVVGASAAEYLNGAHHVDSVVYVGNVRTLWMRYRSATQTLELSCLLSSPTKIASYLLGKAWNCTASQKEKGRY</sequence>
<dbReference type="EMBL" id="QSBY01000004">
    <property type="protein sequence ID" value="RHW73087.1"/>
    <property type="molecule type" value="Genomic_DNA"/>
</dbReference>
<name>A0A3L6LCX8_9TRYP</name>
<dbReference type="AlphaFoldDB" id="A0A3L6LCX8"/>
<evidence type="ECO:0000313" key="1">
    <source>
        <dbReference type="EMBL" id="RHW73087.1"/>
    </source>
</evidence>
<comment type="caution">
    <text evidence="1">The sequence shown here is derived from an EMBL/GenBank/DDBJ whole genome shotgun (WGS) entry which is preliminary data.</text>
</comment>